<accession>A0A8J2NJ48</accession>
<dbReference type="Proteomes" id="UP000708208">
    <property type="component" value="Unassembled WGS sequence"/>
</dbReference>
<organism evidence="1 2">
    <name type="scientific">Allacma fusca</name>
    <dbReference type="NCBI Taxonomy" id="39272"/>
    <lineage>
        <taxon>Eukaryota</taxon>
        <taxon>Metazoa</taxon>
        <taxon>Ecdysozoa</taxon>
        <taxon>Arthropoda</taxon>
        <taxon>Hexapoda</taxon>
        <taxon>Collembola</taxon>
        <taxon>Symphypleona</taxon>
        <taxon>Sminthuridae</taxon>
        <taxon>Allacma</taxon>
    </lineage>
</organism>
<evidence type="ECO:0000313" key="1">
    <source>
        <dbReference type="EMBL" id="CAG7698455.1"/>
    </source>
</evidence>
<name>A0A8J2NJ48_9HEXA</name>
<feature type="non-terminal residue" evidence="1">
    <location>
        <position position="1"/>
    </location>
</feature>
<evidence type="ECO:0000313" key="2">
    <source>
        <dbReference type="Proteomes" id="UP000708208"/>
    </source>
</evidence>
<dbReference type="EMBL" id="CAJVCH010025316">
    <property type="protein sequence ID" value="CAG7698455.1"/>
    <property type="molecule type" value="Genomic_DNA"/>
</dbReference>
<protein>
    <submittedName>
        <fullName evidence="1">Uncharacterized protein</fullName>
    </submittedName>
</protein>
<comment type="caution">
    <text evidence="1">The sequence shown here is derived from an EMBL/GenBank/DDBJ whole genome shotgun (WGS) entry which is preliminary data.</text>
</comment>
<keyword evidence="2" id="KW-1185">Reference proteome</keyword>
<reference evidence="1" key="1">
    <citation type="submission" date="2021-06" db="EMBL/GenBank/DDBJ databases">
        <authorList>
            <person name="Hodson N. C."/>
            <person name="Mongue J. A."/>
            <person name="Jaron S. K."/>
        </authorList>
    </citation>
    <scope>NUCLEOTIDE SEQUENCE</scope>
</reference>
<dbReference type="AlphaFoldDB" id="A0A8J2NJ48"/>
<gene>
    <name evidence="1" type="ORF">AFUS01_LOCUS4089</name>
</gene>
<sequence>IGQLTRGWKLILDKVDCSKWLAKIFVKQMSLSQFEGMSVE</sequence>
<proteinExistence type="predicted"/>